<keyword evidence="3" id="KW-0479">Metal-binding</keyword>
<name>A0ABV7BU14_9PROT</name>
<keyword evidence="3 4" id="KW-0378">Hydrolase</keyword>
<dbReference type="HAMAP" id="MF_00495">
    <property type="entry name" value="GPH_hydrolase_bact"/>
    <property type="match status" value="1"/>
</dbReference>
<gene>
    <name evidence="4" type="ORF">ACFOD3_11020</name>
</gene>
<reference evidence="5" key="1">
    <citation type="journal article" date="2019" name="Int. J. Syst. Evol. Microbiol.">
        <title>The Global Catalogue of Microorganisms (GCM) 10K type strain sequencing project: providing services to taxonomists for standard genome sequencing and annotation.</title>
        <authorList>
            <consortium name="The Broad Institute Genomics Platform"/>
            <consortium name="The Broad Institute Genome Sequencing Center for Infectious Disease"/>
            <person name="Wu L."/>
            <person name="Ma J."/>
        </authorList>
    </citation>
    <scope>NUCLEOTIDE SEQUENCE [LARGE SCALE GENOMIC DNA]</scope>
    <source>
        <strain evidence="5">CGMCC 1.16855</strain>
    </source>
</reference>
<proteinExistence type="inferred from homology"/>
<dbReference type="InterPro" id="IPR041492">
    <property type="entry name" value="HAD_2"/>
</dbReference>
<evidence type="ECO:0000256" key="3">
    <source>
        <dbReference type="HAMAP-Rule" id="MF_00495"/>
    </source>
</evidence>
<dbReference type="InterPro" id="IPR050155">
    <property type="entry name" value="HAD-like_hydrolase_sf"/>
</dbReference>
<dbReference type="InterPro" id="IPR006439">
    <property type="entry name" value="HAD-SF_hydro_IA"/>
</dbReference>
<comment type="cofactor">
    <cofactor evidence="1 3">
        <name>Mg(2+)</name>
        <dbReference type="ChEBI" id="CHEBI:18420"/>
    </cofactor>
</comment>
<dbReference type="EC" id="3.1.3.18" evidence="3"/>
<accession>A0ABV7BU14</accession>
<comment type="function">
    <text evidence="3">Specifically catalyzes the dephosphorylation of 2-phosphoglycolate. Is involved in the dissimilation of the intracellular 2-phosphoglycolate formed during the DNA repair of 3'-phosphoglycolate ends, a major class of DNA lesions induced by oxidative stress.</text>
</comment>
<evidence type="ECO:0000256" key="1">
    <source>
        <dbReference type="ARBA" id="ARBA00001946"/>
    </source>
</evidence>
<keyword evidence="3" id="KW-0460">Magnesium</keyword>
<dbReference type="PANTHER" id="PTHR43434">
    <property type="entry name" value="PHOSPHOGLYCOLATE PHOSPHATASE"/>
    <property type="match status" value="1"/>
</dbReference>
<protein>
    <recommendedName>
        <fullName evidence="3">Phosphoglycolate phosphatase</fullName>
        <shortName evidence="3">PGP</shortName>
        <shortName evidence="3">PGPase</shortName>
        <ecNumber evidence="3">3.1.3.18</ecNumber>
    </recommendedName>
</protein>
<dbReference type="SFLD" id="SFLDS00003">
    <property type="entry name" value="Haloacid_Dehalogenase"/>
    <property type="match status" value="1"/>
</dbReference>
<dbReference type="PANTHER" id="PTHR43434:SF1">
    <property type="entry name" value="PHOSPHOGLYCOLATE PHOSPHATASE"/>
    <property type="match status" value="1"/>
</dbReference>
<comment type="pathway">
    <text evidence="3">Organic acid metabolism; glycolate biosynthesis; glycolate from 2-phosphoglycolate: step 1/1.</text>
</comment>
<dbReference type="EMBL" id="JBHRSB010000003">
    <property type="protein sequence ID" value="MFC3000426.1"/>
    <property type="molecule type" value="Genomic_DNA"/>
</dbReference>
<comment type="catalytic activity">
    <reaction evidence="3">
        <text>2-phosphoglycolate + H2O = glycolate + phosphate</text>
        <dbReference type="Rhea" id="RHEA:14369"/>
        <dbReference type="ChEBI" id="CHEBI:15377"/>
        <dbReference type="ChEBI" id="CHEBI:29805"/>
        <dbReference type="ChEBI" id="CHEBI:43474"/>
        <dbReference type="ChEBI" id="CHEBI:58033"/>
        <dbReference type="EC" id="3.1.3.18"/>
    </reaction>
</comment>
<dbReference type="RefSeq" id="WP_216836521.1">
    <property type="nucleotide sequence ID" value="NZ_JAFNJS010000003.1"/>
</dbReference>
<sequence length="216" mass="22724">MQPIAVFDLDGTLVDSAPDLHAALDRLMASRNLPGFARAEVVGMIGDGAKVLVERALAARGKAFDQPALDVFLEDYGRNAAVETAPFQGIREALEELTKAGWRLAVCTNKPVAPAITLLRALGLSDHFRTIGGGDSYPTRKPDPAHLLHTLRDAGGMASHAVMIGDHHNDMAAARGAAVPAVFAGWGYGPRSMAAHATVAERPADLPAILASLRHG</sequence>
<evidence type="ECO:0000313" key="5">
    <source>
        <dbReference type="Proteomes" id="UP001595420"/>
    </source>
</evidence>
<dbReference type="InterPro" id="IPR037512">
    <property type="entry name" value="PGPase_prok"/>
</dbReference>
<feature type="binding site" evidence="3">
    <location>
        <position position="10"/>
    </location>
    <ligand>
        <name>Mg(2+)</name>
        <dbReference type="ChEBI" id="CHEBI:18420"/>
    </ligand>
</feature>
<keyword evidence="5" id="KW-1185">Reference proteome</keyword>
<keyword evidence="3" id="KW-0119">Carbohydrate metabolism</keyword>
<comment type="similarity">
    <text evidence="2 3">Belongs to the HAD-like hydrolase superfamily. CbbY/CbbZ/Gph/YieH family.</text>
</comment>
<feature type="binding site" evidence="3">
    <location>
        <position position="8"/>
    </location>
    <ligand>
        <name>Mg(2+)</name>
        <dbReference type="ChEBI" id="CHEBI:18420"/>
    </ligand>
</feature>
<dbReference type="GO" id="GO:0016787">
    <property type="term" value="F:hydrolase activity"/>
    <property type="evidence" value="ECO:0007669"/>
    <property type="project" value="UniProtKB-KW"/>
</dbReference>
<organism evidence="4 5">
    <name type="scientific">Falsiroseomonas tokyonensis</name>
    <dbReference type="NCBI Taxonomy" id="430521"/>
    <lineage>
        <taxon>Bacteria</taxon>
        <taxon>Pseudomonadati</taxon>
        <taxon>Pseudomonadota</taxon>
        <taxon>Alphaproteobacteria</taxon>
        <taxon>Acetobacterales</taxon>
        <taxon>Roseomonadaceae</taxon>
        <taxon>Falsiroseomonas</taxon>
    </lineage>
</organism>
<feature type="binding site" evidence="3">
    <location>
        <position position="166"/>
    </location>
    <ligand>
        <name>Mg(2+)</name>
        <dbReference type="ChEBI" id="CHEBI:18420"/>
    </ligand>
</feature>
<feature type="active site" description="Nucleophile" evidence="3">
    <location>
        <position position="8"/>
    </location>
</feature>
<evidence type="ECO:0000313" key="4">
    <source>
        <dbReference type="EMBL" id="MFC3000426.1"/>
    </source>
</evidence>
<dbReference type="Proteomes" id="UP001595420">
    <property type="component" value="Unassembled WGS sequence"/>
</dbReference>
<dbReference type="SFLD" id="SFLDG01129">
    <property type="entry name" value="C1.5:_HAD__Beta-PGM__Phosphata"/>
    <property type="match status" value="1"/>
</dbReference>
<comment type="caution">
    <text evidence="4">The sequence shown here is derived from an EMBL/GenBank/DDBJ whole genome shotgun (WGS) entry which is preliminary data.</text>
</comment>
<dbReference type="Pfam" id="PF13419">
    <property type="entry name" value="HAD_2"/>
    <property type="match status" value="1"/>
</dbReference>
<evidence type="ECO:0000256" key="2">
    <source>
        <dbReference type="ARBA" id="ARBA00006171"/>
    </source>
</evidence>
<dbReference type="NCBIfam" id="TIGR01549">
    <property type="entry name" value="HAD-SF-IA-v1"/>
    <property type="match status" value="1"/>
</dbReference>